<keyword evidence="3 6" id="KW-0862">Zinc</keyword>
<keyword evidence="5 6" id="KW-0539">Nucleus</keyword>
<dbReference type="AlphaFoldDB" id="A0A6P8H8N1"/>
<dbReference type="InterPro" id="IPR009060">
    <property type="entry name" value="UBA-like_sf"/>
</dbReference>
<feature type="region of interest" description="Disordered" evidence="7">
    <location>
        <begin position="177"/>
        <end position="198"/>
    </location>
</feature>
<dbReference type="GO" id="GO:0007548">
    <property type="term" value="P:sex differentiation"/>
    <property type="evidence" value="ECO:0007669"/>
    <property type="project" value="TreeGrafter"/>
</dbReference>
<dbReference type="GeneID" id="116288873"/>
<dbReference type="KEGG" id="aten:116288873"/>
<dbReference type="Pfam" id="PF03474">
    <property type="entry name" value="DMA"/>
    <property type="match status" value="1"/>
</dbReference>
<dbReference type="SUPFAM" id="SSF46934">
    <property type="entry name" value="UBA-like"/>
    <property type="match status" value="1"/>
</dbReference>
<feature type="DNA-binding region" description="DM" evidence="6">
    <location>
        <begin position="21"/>
        <end position="68"/>
    </location>
</feature>
<dbReference type="GO" id="GO:0005634">
    <property type="term" value="C:nucleus"/>
    <property type="evidence" value="ECO:0007669"/>
    <property type="project" value="UniProtKB-SubCell"/>
</dbReference>
<dbReference type="SUPFAM" id="SSF82927">
    <property type="entry name" value="Cysteine-rich DNA binding domain, (DM domain)"/>
    <property type="match status" value="1"/>
</dbReference>
<dbReference type="PROSITE" id="PS50809">
    <property type="entry name" value="DM_2"/>
    <property type="match status" value="1"/>
</dbReference>
<dbReference type="InterPro" id="IPR036407">
    <property type="entry name" value="DM_DNA-bd_sf"/>
</dbReference>
<keyword evidence="4 6" id="KW-0238">DNA-binding</keyword>
<dbReference type="Pfam" id="PF00751">
    <property type="entry name" value="DM"/>
    <property type="match status" value="1"/>
</dbReference>
<dbReference type="PANTHER" id="PTHR12322">
    <property type="entry name" value="DOUBLESEX AND MAB-3 RELATED TRANSCRIPTION FACTOR DMRT"/>
    <property type="match status" value="1"/>
</dbReference>
<dbReference type="GO" id="GO:0046872">
    <property type="term" value="F:metal ion binding"/>
    <property type="evidence" value="ECO:0007669"/>
    <property type="project" value="UniProtKB-KW"/>
</dbReference>
<dbReference type="CDD" id="cd14370">
    <property type="entry name" value="CUE_DMA"/>
    <property type="match status" value="1"/>
</dbReference>
<reference evidence="10" key="1">
    <citation type="submission" date="2025-08" db="UniProtKB">
        <authorList>
            <consortium name="RefSeq"/>
        </authorList>
    </citation>
    <scope>IDENTIFICATION</scope>
    <source>
        <tissue evidence="10">Tentacle</tissue>
    </source>
</reference>
<dbReference type="GO" id="GO:0000978">
    <property type="term" value="F:RNA polymerase II cis-regulatory region sequence-specific DNA binding"/>
    <property type="evidence" value="ECO:0007669"/>
    <property type="project" value="TreeGrafter"/>
</dbReference>
<keyword evidence="2 6" id="KW-0479">Metal-binding</keyword>
<dbReference type="Gene3D" id="4.10.1040.10">
    <property type="entry name" value="DM DNA-binding domain"/>
    <property type="match status" value="1"/>
</dbReference>
<dbReference type="InterPro" id="IPR026607">
    <property type="entry name" value="DMRT"/>
</dbReference>
<evidence type="ECO:0000256" key="5">
    <source>
        <dbReference type="ARBA" id="ARBA00023242"/>
    </source>
</evidence>
<dbReference type="InterPro" id="IPR001275">
    <property type="entry name" value="DM_DNA-bd"/>
</dbReference>
<evidence type="ECO:0000256" key="2">
    <source>
        <dbReference type="ARBA" id="ARBA00022723"/>
    </source>
</evidence>
<organism evidence="9 10">
    <name type="scientific">Actinia tenebrosa</name>
    <name type="common">Australian red waratah sea anemone</name>
    <dbReference type="NCBI Taxonomy" id="6105"/>
    <lineage>
        <taxon>Eukaryota</taxon>
        <taxon>Metazoa</taxon>
        <taxon>Cnidaria</taxon>
        <taxon>Anthozoa</taxon>
        <taxon>Hexacorallia</taxon>
        <taxon>Actiniaria</taxon>
        <taxon>Actiniidae</taxon>
        <taxon>Actinia</taxon>
    </lineage>
</organism>
<evidence type="ECO:0000256" key="7">
    <source>
        <dbReference type="SAM" id="MobiDB-lite"/>
    </source>
</evidence>
<dbReference type="PANTHER" id="PTHR12322:SF53">
    <property type="entry name" value="DOUBLESEX-MAB RELATED 11E"/>
    <property type="match status" value="1"/>
</dbReference>
<proteinExistence type="inferred from homology"/>
<dbReference type="Proteomes" id="UP000515163">
    <property type="component" value="Unplaced"/>
</dbReference>
<dbReference type="InterPro" id="IPR005173">
    <property type="entry name" value="DMA"/>
</dbReference>
<dbReference type="GO" id="GO:0000981">
    <property type="term" value="F:DNA-binding transcription factor activity, RNA polymerase II-specific"/>
    <property type="evidence" value="ECO:0007669"/>
    <property type="project" value="TreeGrafter"/>
</dbReference>
<evidence type="ECO:0000256" key="1">
    <source>
        <dbReference type="ARBA" id="ARBA00006834"/>
    </source>
</evidence>
<dbReference type="RefSeq" id="XP_031551598.1">
    <property type="nucleotide sequence ID" value="XM_031695738.1"/>
</dbReference>
<name>A0A6P8H8N1_ACTTE</name>
<feature type="compositionally biased region" description="Polar residues" evidence="7">
    <location>
        <begin position="189"/>
        <end position="198"/>
    </location>
</feature>
<comment type="similarity">
    <text evidence="1">Belongs to the DMRT family.</text>
</comment>
<dbReference type="SMART" id="SM00301">
    <property type="entry name" value="DM"/>
    <property type="match status" value="1"/>
</dbReference>
<evidence type="ECO:0000256" key="4">
    <source>
        <dbReference type="ARBA" id="ARBA00023125"/>
    </source>
</evidence>
<dbReference type="FunFam" id="4.10.1040.10:FF:000001">
    <property type="entry name" value="doublesex- and mab-3-related transcription factor 1"/>
    <property type="match status" value="1"/>
</dbReference>
<accession>A0A6P8H8N1</accession>
<protein>
    <submittedName>
        <fullName evidence="10">Doublesex and mab-3 related transcription factor 3, truncated-like</fullName>
    </submittedName>
</protein>
<evidence type="ECO:0000256" key="6">
    <source>
        <dbReference type="PROSITE-ProRule" id="PRU00070"/>
    </source>
</evidence>
<dbReference type="InParanoid" id="A0A6P8H8N1"/>
<feature type="compositionally biased region" description="Basic and acidic residues" evidence="7">
    <location>
        <begin position="387"/>
        <end position="398"/>
    </location>
</feature>
<feature type="compositionally biased region" description="Polar residues" evidence="7">
    <location>
        <begin position="130"/>
        <end position="150"/>
    </location>
</feature>
<keyword evidence="9" id="KW-1185">Reference proteome</keyword>
<evidence type="ECO:0000313" key="9">
    <source>
        <dbReference type="Proteomes" id="UP000515163"/>
    </source>
</evidence>
<feature type="region of interest" description="Disordered" evidence="7">
    <location>
        <begin position="385"/>
        <end position="419"/>
    </location>
</feature>
<dbReference type="OrthoDB" id="6162476at2759"/>
<gene>
    <name evidence="10" type="primary">LOC116288873</name>
</gene>
<evidence type="ECO:0000256" key="3">
    <source>
        <dbReference type="ARBA" id="ARBA00022833"/>
    </source>
</evidence>
<evidence type="ECO:0000259" key="8">
    <source>
        <dbReference type="PROSITE" id="PS50809"/>
    </source>
</evidence>
<feature type="compositionally biased region" description="Basic and acidic residues" evidence="7">
    <location>
        <begin position="107"/>
        <end position="120"/>
    </location>
</feature>
<comment type="subcellular location">
    <subcellularLocation>
        <location evidence="6">Nucleus</location>
    </subcellularLocation>
</comment>
<feature type="region of interest" description="Disordered" evidence="7">
    <location>
        <begin position="91"/>
        <end position="159"/>
    </location>
</feature>
<dbReference type="PROSITE" id="PS40000">
    <property type="entry name" value="DM_1"/>
    <property type="match status" value="1"/>
</dbReference>
<evidence type="ECO:0000313" key="10">
    <source>
        <dbReference type="RefSeq" id="XP_031551598.1"/>
    </source>
</evidence>
<feature type="domain" description="DM" evidence="8">
    <location>
        <begin position="21"/>
        <end position="68"/>
    </location>
</feature>
<sequence>MSFSPQESHLTASEKKRTPKCARCRNHGFDSVLKGHKGFCRWRDCMCPKCMLIAERQRVLAAQVALRRQQMQEQREPLPPGDVFTALHRVSDPQLQTPPPESADSPTSRDEDRTEIKKEVASPIEDTYSETEVQSNSFGTFPRLSESQHGSLIEAHSKDSHPDCTCSAFRPFANSFAPHPPALKRKSPSDVQTEGSQQNYSVSAMLSEGIHNDKRRRYFTECEPADKQAFPVLQVPPFSHRRSSPIELLMRIFPKIKVSVLQLILQSCGNDVVQAIEEVLAKCKSDPTILADTGPWSRPPLIEDIYRDFRALRPDSYKFVRSPEAFMGSGKSAFTPISPFLKSPFLATSSASHIAFAMDGLRNGKDSSVPISYFLEPRMNSTALVNHTRDKTKSRDSLDIPPQRKLSQECEDSSSEREK</sequence>